<feature type="signal peptide" evidence="4">
    <location>
        <begin position="1"/>
        <end position="15"/>
    </location>
</feature>
<name>A0A1S3FSV3_DIPOR</name>
<dbReference type="GeneID" id="105991365"/>
<dbReference type="Proteomes" id="UP000081671">
    <property type="component" value="Unplaced"/>
</dbReference>
<proteinExistence type="inferred from homology"/>
<dbReference type="PANTHER" id="PTHR11430">
    <property type="entry name" value="LIPOCALIN"/>
    <property type="match status" value="1"/>
</dbReference>
<reference evidence="7" key="1">
    <citation type="submission" date="2025-08" db="UniProtKB">
        <authorList>
            <consortium name="RefSeq"/>
        </authorList>
    </citation>
    <scope>IDENTIFICATION</scope>
    <source>
        <tissue evidence="7">Kidney</tissue>
    </source>
</reference>
<evidence type="ECO:0000256" key="3">
    <source>
        <dbReference type="ARBA" id="ARBA00022525"/>
    </source>
</evidence>
<dbReference type="AlphaFoldDB" id="A0A1S3FSV3"/>
<dbReference type="InterPro" id="IPR012674">
    <property type="entry name" value="Calycin"/>
</dbReference>
<dbReference type="GO" id="GO:0005615">
    <property type="term" value="C:extracellular space"/>
    <property type="evidence" value="ECO:0007669"/>
    <property type="project" value="TreeGrafter"/>
</dbReference>
<keyword evidence="4" id="KW-0732">Signal</keyword>
<dbReference type="PANTHER" id="PTHR11430:SF65">
    <property type="entry name" value="ODORANT-BINDING PROTEIN 1A-RELATED"/>
    <property type="match status" value="1"/>
</dbReference>
<dbReference type="RefSeq" id="XP_012879445.1">
    <property type="nucleotide sequence ID" value="XM_013023991.1"/>
</dbReference>
<keyword evidence="6" id="KW-1185">Reference proteome</keyword>
<dbReference type="OrthoDB" id="9450562at2759"/>
<dbReference type="Pfam" id="PF00061">
    <property type="entry name" value="Lipocalin"/>
    <property type="match status" value="1"/>
</dbReference>
<dbReference type="SUPFAM" id="SSF50814">
    <property type="entry name" value="Lipocalins"/>
    <property type="match status" value="1"/>
</dbReference>
<feature type="domain" description="Lipocalin/cytosolic fatty-acid binding" evidence="5">
    <location>
        <begin position="32"/>
        <end position="168"/>
    </location>
</feature>
<evidence type="ECO:0000313" key="6">
    <source>
        <dbReference type="Proteomes" id="UP000081671"/>
    </source>
</evidence>
<evidence type="ECO:0000256" key="1">
    <source>
        <dbReference type="ARBA" id="ARBA00004613"/>
    </source>
</evidence>
<comment type="similarity">
    <text evidence="2">Belongs to the calycin superfamily. Lipocalin family.</text>
</comment>
<dbReference type="KEGG" id="dord:105991365"/>
<dbReference type="Gene3D" id="2.40.128.20">
    <property type="match status" value="1"/>
</dbReference>
<dbReference type="InterPro" id="IPR000566">
    <property type="entry name" value="Lipocln_cytosolic_FA-bd_dom"/>
</dbReference>
<dbReference type="PRINTS" id="PR01173">
    <property type="entry name" value="ODORANTBNDNG"/>
</dbReference>
<evidence type="ECO:0000256" key="4">
    <source>
        <dbReference type="SAM" id="SignalP"/>
    </source>
</evidence>
<feature type="chain" id="PRO_5013023661" evidence="4">
    <location>
        <begin position="16"/>
        <end position="192"/>
    </location>
</feature>
<dbReference type="InParanoid" id="A0A1S3FSV3"/>
<accession>A0A1S3FSV3</accession>
<dbReference type="GO" id="GO:0036094">
    <property type="term" value="F:small molecule binding"/>
    <property type="evidence" value="ECO:0007669"/>
    <property type="project" value="InterPro"/>
</dbReference>
<sequence length="192" mass="21660">MKALLLAFIIGVVCADNEPLTAVISSQVLEQWNSIVIASDNEEKISEGGPLRIYIRHFECIDNCEEITFTFYVKSNGECQKHIVAGKRNESGIHIAEYAGKNSIEILQCSKDLVTVYNVNVDEEGKTTHQIFIAGKGHTLSKEQEKELEKVIEEKHIRKESVQYLHESESSTTIMHKGEYTTPSVQRISKSF</sequence>
<gene>
    <name evidence="7" type="primary">LOC105991365</name>
</gene>
<evidence type="ECO:0000259" key="5">
    <source>
        <dbReference type="Pfam" id="PF00061"/>
    </source>
</evidence>
<dbReference type="InterPro" id="IPR002448">
    <property type="entry name" value="OBP-like"/>
</dbReference>
<protein>
    <submittedName>
        <fullName evidence="7">Odorant-binding protein-like</fullName>
    </submittedName>
</protein>
<keyword evidence="3" id="KW-0964">Secreted</keyword>
<evidence type="ECO:0000313" key="7">
    <source>
        <dbReference type="RefSeq" id="XP_012879445.1"/>
    </source>
</evidence>
<dbReference type="InterPro" id="IPR002345">
    <property type="entry name" value="Lipocalin"/>
</dbReference>
<organism evidence="6 7">
    <name type="scientific">Dipodomys ordii</name>
    <name type="common">Ord's kangaroo rat</name>
    <dbReference type="NCBI Taxonomy" id="10020"/>
    <lineage>
        <taxon>Eukaryota</taxon>
        <taxon>Metazoa</taxon>
        <taxon>Chordata</taxon>
        <taxon>Craniata</taxon>
        <taxon>Vertebrata</taxon>
        <taxon>Euteleostomi</taxon>
        <taxon>Mammalia</taxon>
        <taxon>Eutheria</taxon>
        <taxon>Euarchontoglires</taxon>
        <taxon>Glires</taxon>
        <taxon>Rodentia</taxon>
        <taxon>Castorimorpha</taxon>
        <taxon>Heteromyidae</taxon>
        <taxon>Dipodomyinae</taxon>
        <taxon>Dipodomys</taxon>
    </lineage>
</organism>
<comment type="subcellular location">
    <subcellularLocation>
        <location evidence="1">Secreted</location>
    </subcellularLocation>
</comment>
<dbReference type="FunCoup" id="A0A1S3FSV3">
    <property type="interactions" value="49"/>
</dbReference>
<dbReference type="GO" id="GO:0005549">
    <property type="term" value="F:odorant binding"/>
    <property type="evidence" value="ECO:0007669"/>
    <property type="project" value="TreeGrafter"/>
</dbReference>
<evidence type="ECO:0000256" key="2">
    <source>
        <dbReference type="ARBA" id="ARBA00006889"/>
    </source>
</evidence>